<evidence type="ECO:0000313" key="2">
    <source>
        <dbReference type="Proteomes" id="UP000191518"/>
    </source>
</evidence>
<dbReference type="PANTHER" id="PTHR42057">
    <property type="entry name" value="F-BOX DOMAIN PROTEIN (AFU_ORTHOLOGUE AFUA_4G00200)"/>
    <property type="match status" value="1"/>
</dbReference>
<dbReference type="EMBL" id="MDYP01000007">
    <property type="protein sequence ID" value="OQE09044.1"/>
    <property type="molecule type" value="Genomic_DNA"/>
</dbReference>
<dbReference type="PANTHER" id="PTHR42057:SF2">
    <property type="entry name" value="F-BOX DOMAIN PROTEIN (AFU_ORTHOLOGUE AFUA_4G00200)-RELATED"/>
    <property type="match status" value="1"/>
</dbReference>
<accession>A0A1V6S5N1</accession>
<sequence>MKLQTSEGMGEAWHHHYPRRWNEYFCSFEKHLLHLRRFAIGHSNEWDLQYVVMPFEKERDLVPVLMRDRYMAFDGDLAVAHFHSLCEYAGHVDWPHCDDEDREALKALYRKIKQQVDYGEFTMGEHKVADLMDVCSR</sequence>
<name>A0A1V6S5N1_9EURO</name>
<proteinExistence type="predicted"/>
<reference evidence="2" key="1">
    <citation type="journal article" date="2017" name="Nat. Microbiol.">
        <title>Global analysis of biosynthetic gene clusters reveals vast potential of secondary metabolite production in Penicillium species.</title>
        <authorList>
            <person name="Nielsen J.C."/>
            <person name="Grijseels S."/>
            <person name="Prigent S."/>
            <person name="Ji B."/>
            <person name="Dainat J."/>
            <person name="Nielsen K.F."/>
            <person name="Frisvad J.C."/>
            <person name="Workman M."/>
            <person name="Nielsen J."/>
        </authorList>
    </citation>
    <scope>NUCLEOTIDE SEQUENCE [LARGE SCALE GENOMIC DNA]</scope>
    <source>
        <strain evidence="2">IBT 29486</strain>
    </source>
</reference>
<dbReference type="Proteomes" id="UP000191518">
    <property type="component" value="Unassembled WGS sequence"/>
</dbReference>
<organism evidence="1 2">
    <name type="scientific">Penicillium vulpinum</name>
    <dbReference type="NCBI Taxonomy" id="29845"/>
    <lineage>
        <taxon>Eukaryota</taxon>
        <taxon>Fungi</taxon>
        <taxon>Dikarya</taxon>
        <taxon>Ascomycota</taxon>
        <taxon>Pezizomycotina</taxon>
        <taxon>Eurotiomycetes</taxon>
        <taxon>Eurotiomycetidae</taxon>
        <taxon>Eurotiales</taxon>
        <taxon>Aspergillaceae</taxon>
        <taxon>Penicillium</taxon>
    </lineage>
</organism>
<evidence type="ECO:0000313" key="1">
    <source>
        <dbReference type="EMBL" id="OQE09044.1"/>
    </source>
</evidence>
<keyword evidence="2" id="KW-1185">Reference proteome</keyword>
<protein>
    <submittedName>
        <fullName evidence="1">Uncharacterized protein</fullName>
    </submittedName>
</protein>
<comment type="caution">
    <text evidence="1">The sequence shown here is derived from an EMBL/GenBank/DDBJ whole genome shotgun (WGS) entry which is preliminary data.</text>
</comment>
<dbReference type="AlphaFoldDB" id="A0A1V6S5N1"/>
<gene>
    <name evidence="1" type="ORF">PENVUL_c007G01822</name>
</gene>